<keyword evidence="4" id="KW-1185">Reference proteome</keyword>
<keyword evidence="1" id="KW-0175">Coiled coil</keyword>
<protein>
    <submittedName>
        <fullName evidence="3">Uncharacterized protein</fullName>
    </submittedName>
</protein>
<dbReference type="AlphaFoldDB" id="A0A5B0QAM8"/>
<organism evidence="3 4">
    <name type="scientific">Puccinia graminis f. sp. tritici</name>
    <dbReference type="NCBI Taxonomy" id="56615"/>
    <lineage>
        <taxon>Eukaryota</taxon>
        <taxon>Fungi</taxon>
        <taxon>Dikarya</taxon>
        <taxon>Basidiomycota</taxon>
        <taxon>Pucciniomycotina</taxon>
        <taxon>Pucciniomycetes</taxon>
        <taxon>Pucciniales</taxon>
        <taxon>Pucciniaceae</taxon>
        <taxon>Puccinia</taxon>
    </lineage>
</organism>
<dbReference type="OrthoDB" id="2513747at2759"/>
<reference evidence="3 4" key="1">
    <citation type="submission" date="2019-05" db="EMBL/GenBank/DDBJ databases">
        <title>Emergence of the Ug99 lineage of the wheat stem rust pathogen through somatic hybridization.</title>
        <authorList>
            <person name="Li F."/>
            <person name="Upadhyaya N.M."/>
            <person name="Sperschneider J."/>
            <person name="Matny O."/>
            <person name="Nguyen-Phuc H."/>
            <person name="Mago R."/>
            <person name="Raley C."/>
            <person name="Miller M.E."/>
            <person name="Silverstein K.A.T."/>
            <person name="Henningsen E."/>
            <person name="Hirsch C.D."/>
            <person name="Visser B."/>
            <person name="Pretorius Z.A."/>
            <person name="Steffenson B.J."/>
            <person name="Schwessinger B."/>
            <person name="Dodds P.N."/>
            <person name="Figueroa M."/>
        </authorList>
    </citation>
    <scope>NUCLEOTIDE SEQUENCE [LARGE SCALE GENOMIC DNA]</scope>
    <source>
        <strain evidence="3">21-0</strain>
    </source>
</reference>
<evidence type="ECO:0000256" key="2">
    <source>
        <dbReference type="SAM" id="MobiDB-lite"/>
    </source>
</evidence>
<accession>A0A5B0QAM8</accession>
<evidence type="ECO:0000313" key="4">
    <source>
        <dbReference type="Proteomes" id="UP000324748"/>
    </source>
</evidence>
<comment type="caution">
    <text evidence="3">The sequence shown here is derived from an EMBL/GenBank/DDBJ whole genome shotgun (WGS) entry which is preliminary data.</text>
</comment>
<evidence type="ECO:0000313" key="3">
    <source>
        <dbReference type="EMBL" id="KAA1110237.1"/>
    </source>
</evidence>
<feature type="coiled-coil region" evidence="1">
    <location>
        <begin position="10"/>
        <end position="37"/>
    </location>
</feature>
<feature type="compositionally biased region" description="Polar residues" evidence="2">
    <location>
        <begin position="87"/>
        <end position="106"/>
    </location>
</feature>
<gene>
    <name evidence="3" type="ORF">PGT21_015468</name>
</gene>
<dbReference type="EMBL" id="VSWC01000027">
    <property type="protein sequence ID" value="KAA1110237.1"/>
    <property type="molecule type" value="Genomic_DNA"/>
</dbReference>
<name>A0A5B0QAM8_PUCGR</name>
<feature type="region of interest" description="Disordered" evidence="2">
    <location>
        <begin position="215"/>
        <end position="243"/>
    </location>
</feature>
<proteinExistence type="predicted"/>
<feature type="compositionally biased region" description="Polar residues" evidence="2">
    <location>
        <begin position="44"/>
        <end position="66"/>
    </location>
</feature>
<feature type="region of interest" description="Disordered" evidence="2">
    <location>
        <begin position="44"/>
        <end position="106"/>
    </location>
</feature>
<sequence length="310" mass="34642">MEGNLQSIVQAAVEAAMAQQNQVIQQLQAKNQRLSQLTQGVSNLNVTSGSKKTRNQLSASGTPQKANTDRKGKTPVKTLPTPRPANLGQSGATAKTPVGVTSNRSNSNRMMVTDVPESFLKTRDCMYTHIRILWGLLEENAIPQAPDMNTLKEFQHRFSEVNQIKDATENRKAADIWSVAFFPNADKSLLGKADPSKRLSDSKFNSQFLQELQKPYDLSHEINDNNDEDDETDINDDDDSHDGEVVVLGSSGDGLNEDNPDNENMDVVNTNEQVNNQGGFDEHYEDLVDEEREEEARDQRFQMMVDEANW</sequence>
<evidence type="ECO:0000256" key="1">
    <source>
        <dbReference type="SAM" id="Coils"/>
    </source>
</evidence>
<feature type="compositionally biased region" description="Acidic residues" evidence="2">
    <location>
        <begin position="224"/>
        <end position="241"/>
    </location>
</feature>
<dbReference type="Proteomes" id="UP000324748">
    <property type="component" value="Unassembled WGS sequence"/>
</dbReference>